<comment type="similarity">
    <text evidence="7">Belongs to the TonB-dependent receptor family.</text>
</comment>
<protein>
    <submittedName>
        <fullName evidence="9">SusC/RagA family TonB-linked outer membrane protein</fullName>
    </submittedName>
</protein>
<dbReference type="STRING" id="742726.HMPREF9448_02661"/>
<dbReference type="InterPro" id="IPR023996">
    <property type="entry name" value="TonB-dep_OMP_SusC/RagA"/>
</dbReference>
<dbReference type="FunFam" id="2.170.130.10:FF:000003">
    <property type="entry name" value="SusC/RagA family TonB-linked outer membrane protein"/>
    <property type="match status" value="1"/>
</dbReference>
<name>K0WRG1_9BACT</name>
<keyword evidence="3 7" id="KW-1134">Transmembrane beta strand</keyword>
<dbReference type="InterPro" id="IPR008969">
    <property type="entry name" value="CarboxyPept-like_regulatory"/>
</dbReference>
<organism evidence="9 10">
    <name type="scientific">Barnesiella intestinihominis YIT 11860</name>
    <dbReference type="NCBI Taxonomy" id="742726"/>
    <lineage>
        <taxon>Bacteria</taxon>
        <taxon>Pseudomonadati</taxon>
        <taxon>Bacteroidota</taxon>
        <taxon>Bacteroidia</taxon>
        <taxon>Bacteroidales</taxon>
        <taxon>Barnesiellaceae</taxon>
        <taxon>Barnesiella</taxon>
    </lineage>
</organism>
<dbReference type="GeneID" id="77849840"/>
<dbReference type="Pfam" id="PF13715">
    <property type="entry name" value="CarbopepD_reg_2"/>
    <property type="match status" value="1"/>
</dbReference>
<dbReference type="Proteomes" id="UP000006044">
    <property type="component" value="Unassembled WGS sequence"/>
</dbReference>
<dbReference type="SMART" id="SM00965">
    <property type="entry name" value="STN"/>
    <property type="match status" value="1"/>
</dbReference>
<evidence type="ECO:0000256" key="6">
    <source>
        <dbReference type="ARBA" id="ARBA00023237"/>
    </source>
</evidence>
<dbReference type="InterPro" id="IPR023997">
    <property type="entry name" value="TonB-dep_OMP_SusC/RagA_CS"/>
</dbReference>
<dbReference type="GO" id="GO:0009279">
    <property type="term" value="C:cell outer membrane"/>
    <property type="evidence" value="ECO:0007669"/>
    <property type="project" value="UniProtKB-SubCell"/>
</dbReference>
<dbReference type="RefSeq" id="WP_008863037.1">
    <property type="nucleotide sequence ID" value="NZ_CAXSNY010000004.1"/>
</dbReference>
<dbReference type="Gene3D" id="2.40.170.20">
    <property type="entry name" value="TonB-dependent receptor, beta-barrel domain"/>
    <property type="match status" value="1"/>
</dbReference>
<reference evidence="9 10" key="1">
    <citation type="submission" date="2012-08" db="EMBL/GenBank/DDBJ databases">
        <title>The Genome Sequence of Barnesiella intestinihominis YIT 11860.</title>
        <authorList>
            <consortium name="The Broad Institute Genome Sequencing Platform"/>
            <person name="Earl A."/>
            <person name="Ward D."/>
            <person name="Feldgarden M."/>
            <person name="Gevers D."/>
            <person name="Morotomi M."/>
            <person name="Walker B."/>
            <person name="Young S.K."/>
            <person name="Zeng Q."/>
            <person name="Gargeya S."/>
            <person name="Fitzgerald M."/>
            <person name="Haas B."/>
            <person name="Abouelleil A."/>
            <person name="Alvarado L."/>
            <person name="Arachchi H.M."/>
            <person name="Berlin A.M."/>
            <person name="Chapman S.B."/>
            <person name="Goldberg J."/>
            <person name="Griggs A."/>
            <person name="Gujja S."/>
            <person name="Hansen M."/>
            <person name="Howarth C."/>
            <person name="Imamovic A."/>
            <person name="Larimer J."/>
            <person name="McCowen C."/>
            <person name="Montmayeur A."/>
            <person name="Murphy C."/>
            <person name="Neiman D."/>
            <person name="Pearson M."/>
            <person name="Priest M."/>
            <person name="Roberts A."/>
            <person name="Saif S."/>
            <person name="Shea T."/>
            <person name="Sisk P."/>
            <person name="Sykes S."/>
            <person name="Wortman J."/>
            <person name="Nusbaum C."/>
            <person name="Birren B."/>
        </authorList>
    </citation>
    <scope>NUCLEOTIDE SEQUENCE [LARGE SCALE GENOMIC DNA]</scope>
    <source>
        <strain evidence="9 10">YIT 11860</strain>
    </source>
</reference>
<dbReference type="PATRIC" id="fig|742726.3.peg.2775"/>
<dbReference type="NCBIfam" id="TIGR04057">
    <property type="entry name" value="SusC_RagA_signa"/>
    <property type="match status" value="1"/>
</dbReference>
<comment type="subcellular location">
    <subcellularLocation>
        <location evidence="1 7">Cell outer membrane</location>
        <topology evidence="1 7">Multi-pass membrane protein</topology>
    </subcellularLocation>
</comment>
<dbReference type="Pfam" id="PF07660">
    <property type="entry name" value="STN"/>
    <property type="match status" value="1"/>
</dbReference>
<evidence type="ECO:0000256" key="7">
    <source>
        <dbReference type="PROSITE-ProRule" id="PRU01360"/>
    </source>
</evidence>
<dbReference type="eggNOG" id="COG4771">
    <property type="taxonomic scope" value="Bacteria"/>
</dbReference>
<dbReference type="InterPro" id="IPR037066">
    <property type="entry name" value="Plug_dom_sf"/>
</dbReference>
<evidence type="ECO:0000256" key="5">
    <source>
        <dbReference type="ARBA" id="ARBA00023136"/>
    </source>
</evidence>
<keyword evidence="6 7" id="KW-0998">Cell outer membrane</keyword>
<evidence type="ECO:0000313" key="9">
    <source>
        <dbReference type="EMBL" id="EJZ61983.1"/>
    </source>
</evidence>
<dbReference type="Gene3D" id="2.60.40.1120">
    <property type="entry name" value="Carboxypeptidase-like, regulatory domain"/>
    <property type="match status" value="1"/>
</dbReference>
<keyword evidence="4 7" id="KW-0812">Transmembrane</keyword>
<keyword evidence="10" id="KW-1185">Reference proteome</keyword>
<keyword evidence="5 7" id="KW-0472">Membrane</keyword>
<dbReference type="PROSITE" id="PS52016">
    <property type="entry name" value="TONB_DEPENDENT_REC_3"/>
    <property type="match status" value="1"/>
</dbReference>
<dbReference type="SUPFAM" id="SSF49464">
    <property type="entry name" value="Carboxypeptidase regulatory domain-like"/>
    <property type="match status" value="1"/>
</dbReference>
<dbReference type="HOGENOM" id="CLU_004317_0_2_10"/>
<dbReference type="SUPFAM" id="SSF56935">
    <property type="entry name" value="Porins"/>
    <property type="match status" value="1"/>
</dbReference>
<dbReference type="EMBL" id="ADLE01000018">
    <property type="protein sequence ID" value="EJZ61983.1"/>
    <property type="molecule type" value="Genomic_DNA"/>
</dbReference>
<evidence type="ECO:0000256" key="1">
    <source>
        <dbReference type="ARBA" id="ARBA00004571"/>
    </source>
</evidence>
<dbReference type="Gene3D" id="2.170.130.10">
    <property type="entry name" value="TonB-dependent receptor, plug domain"/>
    <property type="match status" value="1"/>
</dbReference>
<dbReference type="NCBIfam" id="TIGR04056">
    <property type="entry name" value="OMP_RagA_SusC"/>
    <property type="match status" value="1"/>
</dbReference>
<evidence type="ECO:0000256" key="4">
    <source>
        <dbReference type="ARBA" id="ARBA00022692"/>
    </source>
</evidence>
<proteinExistence type="inferred from homology"/>
<dbReference type="Pfam" id="PF07715">
    <property type="entry name" value="Plug"/>
    <property type="match status" value="1"/>
</dbReference>
<keyword evidence="2 7" id="KW-0813">Transport</keyword>
<evidence type="ECO:0000256" key="2">
    <source>
        <dbReference type="ARBA" id="ARBA00022448"/>
    </source>
</evidence>
<evidence type="ECO:0000256" key="3">
    <source>
        <dbReference type="ARBA" id="ARBA00022452"/>
    </source>
</evidence>
<dbReference type="OrthoDB" id="9768177at2"/>
<dbReference type="eggNOG" id="COG1629">
    <property type="taxonomic scope" value="Bacteria"/>
</dbReference>
<evidence type="ECO:0000313" key="10">
    <source>
        <dbReference type="Proteomes" id="UP000006044"/>
    </source>
</evidence>
<dbReference type="AlphaFoldDB" id="K0WRG1"/>
<accession>K0WRG1</accession>
<dbReference type="InterPro" id="IPR036942">
    <property type="entry name" value="Beta-barrel_TonB_sf"/>
</dbReference>
<feature type="domain" description="Secretin/TonB short N-terminal" evidence="8">
    <location>
        <begin position="56"/>
        <end position="107"/>
    </location>
</feature>
<sequence>MLEKYVFPYIRKWCVVGGLCLAFPWVAYAQQQKISLNIQNVTLKQAMEQIKEQAVVNVAYSKEFVDPNKTVSLKVENVSLQTALTQLFKGTDVGFRFLDNSVLLYNQKEQDSSGATSKEQQIVSVKGTVVDQVTGEPIIGASVAVEGSSKGTSTDLDGKYSLNAPVGSTLKFSYVGYKETKKEVLQAGVLDVSLMESSVSLDDVVVVGYGVQKKVNVTGAVSMVKGDELENRPVANVSAGLQGLLPGVSITSSSGQPGAVPSITIRGVSTINSSTAPLILIDGVSGGDLNLLNPNDVESVSVLKDAASAAIYGARAANGVILITTKQGKRKEKATLTYSGYVGMQTPTALPELVTGRQYMELSNEAMSAAGFSRPYDVDAFEKYDSGMYPNEYSNTDWVNEIFKKHALQTSHSVSVRGGSEKSSYFMSYGYLDQDGLVVGDAFKTKRHNARINVNTEVFDRLKINGNVSFVDYYRNASGFSGTGGVFRLAQRMSPLLPVKWQQQNEMGLWEDTEYWSSGSINNPVYVAKEGGEEKRKSRTLNTIVSADLRIIDGLNLGGQYAANYYFRETDKFTPTLPEYFSDGTPDPANKNMRNSVSQAHQDALTQTLQLTLNFQKQINKHEIGALLGYSQEWYNFSSLSASRKKIPFDGIYVIDAGTEDITNSGTKSSWALRSYFGRVNYAFDGKYLVEANMRIDGTSRFARDNRWGYFPSFSAGWNFSREEFMQFAEPVLSSGKLRASWGELGNQNVGSDYYPYLTPIDSGESYPIGGKQNIGFQQSKLGNANIKWETIRMLNVGVDLTFFNNRLTASFDWFKKDNIDALVKPVYPTVVGITGTANLPYENMGKIENKGWELEIGWRDQIGEVKYNLLFNLSDAKNKIVDLGTSEPRLTNNIRREGDPIDAYYGYLTDGLAQIDDFGGVDSNGKYINPKFAIPKAAEAITQPGDIKYRDISGPGGIPDGEIDEYDKVVFGDPYPHYSYSLRGQLQWRDWDFSFYFQGVGKVNGYLSDEARHCFINDYSIPKVEHLDRWTPNNPDATYPRLYQAQSHNLLFSDYWKEDASYLRLKNVQLGYSIPKKLLNRWKIEGLRLYASADNLLTFTKYFGAYDPEVRESSGDVYPQVKTYVFGLVLSF</sequence>
<dbReference type="InterPro" id="IPR011662">
    <property type="entry name" value="Secretin/TonB_short_N"/>
</dbReference>
<comment type="caution">
    <text evidence="9">The sequence shown here is derived from an EMBL/GenBank/DDBJ whole genome shotgun (WGS) entry which is preliminary data.</text>
</comment>
<dbReference type="InterPro" id="IPR039426">
    <property type="entry name" value="TonB-dep_rcpt-like"/>
</dbReference>
<dbReference type="InterPro" id="IPR012910">
    <property type="entry name" value="Plug_dom"/>
</dbReference>
<evidence type="ECO:0000259" key="8">
    <source>
        <dbReference type="SMART" id="SM00965"/>
    </source>
</evidence>
<gene>
    <name evidence="9" type="ORF">HMPREF9448_02661</name>
</gene>
<dbReference type="Gene3D" id="3.55.50.30">
    <property type="match status" value="1"/>
</dbReference>